<name>A0AAD6Q9N8_9ROSI</name>
<dbReference type="Proteomes" id="UP001164929">
    <property type="component" value="Chromosome 9"/>
</dbReference>
<organism evidence="1 2">
    <name type="scientific">Populus alba x Populus x berolinensis</name>
    <dbReference type="NCBI Taxonomy" id="444605"/>
    <lineage>
        <taxon>Eukaryota</taxon>
        <taxon>Viridiplantae</taxon>
        <taxon>Streptophyta</taxon>
        <taxon>Embryophyta</taxon>
        <taxon>Tracheophyta</taxon>
        <taxon>Spermatophyta</taxon>
        <taxon>Magnoliopsida</taxon>
        <taxon>eudicotyledons</taxon>
        <taxon>Gunneridae</taxon>
        <taxon>Pentapetalae</taxon>
        <taxon>rosids</taxon>
        <taxon>fabids</taxon>
        <taxon>Malpighiales</taxon>
        <taxon>Salicaceae</taxon>
        <taxon>Saliceae</taxon>
        <taxon>Populus</taxon>
    </lineage>
</organism>
<proteinExistence type="predicted"/>
<evidence type="ECO:0000313" key="1">
    <source>
        <dbReference type="EMBL" id="KAJ6984082.1"/>
    </source>
</evidence>
<sequence length="70" mass="8008">MELLFLDITVYITEEKRTQKGSNQLQVCNTAGSSLRPLILPRFTPCVRTGPQDFQLHPFLHKGTMSEDMK</sequence>
<dbReference type="AlphaFoldDB" id="A0AAD6Q9N8"/>
<comment type="caution">
    <text evidence="1">The sequence shown here is derived from an EMBL/GenBank/DDBJ whole genome shotgun (WGS) entry which is preliminary data.</text>
</comment>
<gene>
    <name evidence="1" type="ORF">NC653_022344</name>
</gene>
<reference evidence="1" key="1">
    <citation type="journal article" date="2023" name="Mol. Ecol. Resour.">
        <title>Chromosome-level genome assembly of a triploid poplar Populus alba 'Berolinensis'.</title>
        <authorList>
            <person name="Chen S."/>
            <person name="Yu Y."/>
            <person name="Wang X."/>
            <person name="Wang S."/>
            <person name="Zhang T."/>
            <person name="Zhou Y."/>
            <person name="He R."/>
            <person name="Meng N."/>
            <person name="Wang Y."/>
            <person name="Liu W."/>
            <person name="Liu Z."/>
            <person name="Liu J."/>
            <person name="Guo Q."/>
            <person name="Huang H."/>
            <person name="Sederoff R.R."/>
            <person name="Wang G."/>
            <person name="Qu G."/>
            <person name="Chen S."/>
        </authorList>
    </citation>
    <scope>NUCLEOTIDE SEQUENCE</scope>
    <source>
        <strain evidence="1">SC-2020</strain>
    </source>
</reference>
<evidence type="ECO:0000313" key="2">
    <source>
        <dbReference type="Proteomes" id="UP001164929"/>
    </source>
</evidence>
<dbReference type="EMBL" id="JAQIZT010000009">
    <property type="protein sequence ID" value="KAJ6984082.1"/>
    <property type="molecule type" value="Genomic_DNA"/>
</dbReference>
<protein>
    <submittedName>
        <fullName evidence="1">Uncharacterized protein</fullName>
    </submittedName>
</protein>
<keyword evidence="2" id="KW-1185">Reference proteome</keyword>
<accession>A0AAD6Q9N8</accession>